<name>A0ACB8EPQ3_9SAUR</name>
<evidence type="ECO:0000313" key="2">
    <source>
        <dbReference type="Proteomes" id="UP000827872"/>
    </source>
</evidence>
<evidence type="ECO:0000313" key="1">
    <source>
        <dbReference type="EMBL" id="KAH7994479.1"/>
    </source>
</evidence>
<keyword evidence="2" id="KW-1185">Reference proteome</keyword>
<sequence length="147" mass="15974">MTSLENPLGFGTWLCAPGRNWRIRGWQPTQSHAAGISSLETMAGKPLRRPSSAPAGTTDRRGHHARVALPATAEGAMSLLSSHSPTVVHDPGVEDQRFRTWAQLPSHSAKAGAERECALQLCKIGDKLNLRQKILNLIAKFFCPGTR</sequence>
<comment type="caution">
    <text evidence="1">The sequence shown here is derived from an EMBL/GenBank/DDBJ whole genome shotgun (WGS) entry which is preliminary data.</text>
</comment>
<proteinExistence type="predicted"/>
<reference evidence="1" key="1">
    <citation type="submission" date="2021-08" db="EMBL/GenBank/DDBJ databases">
        <title>The first chromosome-level gecko genome reveals the dynamic sex chromosomes of Neotropical dwarf geckos (Sphaerodactylidae: Sphaerodactylus).</title>
        <authorList>
            <person name="Pinto B.J."/>
            <person name="Keating S.E."/>
            <person name="Gamble T."/>
        </authorList>
    </citation>
    <scope>NUCLEOTIDE SEQUENCE</scope>
    <source>
        <strain evidence="1">TG3544</strain>
    </source>
</reference>
<protein>
    <submittedName>
        <fullName evidence="1">Uncharacterized protein</fullName>
    </submittedName>
</protein>
<accession>A0ACB8EPQ3</accession>
<dbReference type="Proteomes" id="UP000827872">
    <property type="component" value="Linkage Group LG07"/>
</dbReference>
<dbReference type="EMBL" id="CM037620">
    <property type="protein sequence ID" value="KAH7994479.1"/>
    <property type="molecule type" value="Genomic_DNA"/>
</dbReference>
<gene>
    <name evidence="1" type="ORF">K3G42_008134</name>
</gene>
<organism evidence="1 2">
    <name type="scientific">Sphaerodactylus townsendi</name>
    <dbReference type="NCBI Taxonomy" id="933632"/>
    <lineage>
        <taxon>Eukaryota</taxon>
        <taxon>Metazoa</taxon>
        <taxon>Chordata</taxon>
        <taxon>Craniata</taxon>
        <taxon>Vertebrata</taxon>
        <taxon>Euteleostomi</taxon>
        <taxon>Lepidosauria</taxon>
        <taxon>Squamata</taxon>
        <taxon>Bifurcata</taxon>
        <taxon>Gekkota</taxon>
        <taxon>Sphaerodactylidae</taxon>
        <taxon>Sphaerodactylus</taxon>
    </lineage>
</organism>